<protein>
    <submittedName>
        <fullName evidence="2">General secretion pathway protein M</fullName>
    </submittedName>
</protein>
<keyword evidence="1" id="KW-0472">Membrane</keyword>
<proteinExistence type="predicted"/>
<keyword evidence="1" id="KW-1133">Transmembrane helix</keyword>
<dbReference type="InterPro" id="IPR034756">
    <property type="entry name" value="T2SSM_b"/>
</dbReference>
<dbReference type="EMBL" id="JACHEG010000021">
    <property type="protein sequence ID" value="MBB6166380.1"/>
    <property type="molecule type" value="Genomic_DNA"/>
</dbReference>
<name>A0A7W9YD12_9HYPH</name>
<comment type="caution">
    <text evidence="2">The sequence shown here is derived from an EMBL/GenBank/DDBJ whole genome shotgun (WGS) entry which is preliminary data.</text>
</comment>
<dbReference type="NCBIfam" id="NF040576">
    <property type="entry name" value="T2SS_GspM_XpsM"/>
    <property type="match status" value="1"/>
</dbReference>
<evidence type="ECO:0000256" key="1">
    <source>
        <dbReference type="SAM" id="Phobius"/>
    </source>
</evidence>
<reference evidence="2 3" key="1">
    <citation type="submission" date="2020-08" db="EMBL/GenBank/DDBJ databases">
        <title>Genomic Encyclopedia of Type Strains, Phase IV (KMG-IV): sequencing the most valuable type-strain genomes for metagenomic binning, comparative biology and taxonomic classification.</title>
        <authorList>
            <person name="Goeker M."/>
        </authorList>
    </citation>
    <scope>NUCLEOTIDE SEQUENCE [LARGE SCALE GENOMIC DNA]</scope>
    <source>
        <strain evidence="2 3">DSM 100734</strain>
    </source>
</reference>
<dbReference type="AlphaFoldDB" id="A0A7W9YD12"/>
<evidence type="ECO:0000313" key="2">
    <source>
        <dbReference type="EMBL" id="MBB6166380.1"/>
    </source>
</evidence>
<dbReference type="RefSeq" id="WP_183998357.1">
    <property type="nucleotide sequence ID" value="NZ_BMHW01000025.1"/>
</dbReference>
<feature type="transmembrane region" description="Helical" evidence="1">
    <location>
        <begin position="20"/>
        <end position="44"/>
    </location>
</feature>
<accession>A0A7W9YD12</accession>
<organism evidence="2 3">
    <name type="scientific">Rhizobium wenxiniae</name>
    <dbReference type="NCBI Taxonomy" id="1737357"/>
    <lineage>
        <taxon>Bacteria</taxon>
        <taxon>Pseudomonadati</taxon>
        <taxon>Pseudomonadota</taxon>
        <taxon>Alphaproteobacteria</taxon>
        <taxon>Hyphomicrobiales</taxon>
        <taxon>Rhizobiaceae</taxon>
        <taxon>Rhizobium/Agrobacterium group</taxon>
        <taxon>Rhizobium</taxon>
    </lineage>
</organism>
<gene>
    <name evidence="2" type="ORF">HNQ72_006232</name>
</gene>
<sequence>MTELLITLMNAPRAIQRTVALTLLAVVVVLICVLTSTLVSTLTAKTDHIGELRSELFRLEQIIARKPVAVPETPVHPEQLFVEGSSVSVIQAVLQERVTAVAAKSGATITSMSGLSPAHLDGATYIGLRIDFEGDLRGVHETIRQLETSQPPLIIRKALIRTNNTYSEGGLTEPIRLSSQISIYGAADPSSSLAGEGAVTR</sequence>
<keyword evidence="1" id="KW-0812">Transmembrane</keyword>
<dbReference type="Pfam" id="PF10741">
    <property type="entry name" value="T2SSM_b"/>
    <property type="match status" value="1"/>
</dbReference>
<keyword evidence="3" id="KW-1185">Reference proteome</keyword>
<dbReference type="Proteomes" id="UP000547879">
    <property type="component" value="Unassembled WGS sequence"/>
</dbReference>
<evidence type="ECO:0000313" key="3">
    <source>
        <dbReference type="Proteomes" id="UP000547879"/>
    </source>
</evidence>